<sequence>MIKSIYITCFLYVLSFFALAQNEEGSLNLLVKKVENIYSAVDENENYVLAFKTPTQFEFAFYDNANKKTGDILITVPSQLRKDIYLGLQLQNDSCTLYFFSEKTRAITQLNVIRASGQTTRRTVGELAYTDKYLKSVFLNNKFNLLTVTQGKSQINVHAVVDGKMQNHTYPIEMPDMYKRLSNGNNLLNEEADVTLGIDRIYYDIENNVKSSRATKKIYAFDQYIYLVFDDPDYSHVIQLNLEDNTSVYKQFLFNQDKGNNSSKKQGNSFLLNGILFRITMNPDQLTFTAIDINSNKTYGSFFSTPNNTINFKNGPIIQENSEDKHRVLEDNAAFYKKVLNSNLSIAVNQRDSIYIVEIGSYEEYVSNNYNGPNGGGPNISIGMGMGMGMGMGGMGMGMGNMGYGGYPYSNYGWGSPGYYNGYNGYYPYNSSTTTIRTLYFHSMLDTSTFNHEEGIVPISLRERVSNFETGVFKDKKPELIRIVDFKEKILIGYLLPNKNIFQMYSFVK</sequence>
<evidence type="ECO:0000313" key="2">
    <source>
        <dbReference type="EMBL" id="ABG60946.1"/>
    </source>
</evidence>
<keyword evidence="1" id="KW-0732">Signal</keyword>
<evidence type="ECO:0000256" key="1">
    <source>
        <dbReference type="SAM" id="SignalP"/>
    </source>
</evidence>
<organism evidence="2 3">
    <name type="scientific">Cytophaga hutchinsonii (strain ATCC 33406 / DSM 1761 / CIP 103989 / NBRC 15051 / NCIMB 9469 / D465)</name>
    <dbReference type="NCBI Taxonomy" id="269798"/>
    <lineage>
        <taxon>Bacteria</taxon>
        <taxon>Pseudomonadati</taxon>
        <taxon>Bacteroidota</taxon>
        <taxon>Cytophagia</taxon>
        <taxon>Cytophagales</taxon>
        <taxon>Cytophagaceae</taxon>
        <taxon>Cytophaga</taxon>
    </lineage>
</organism>
<proteinExistence type="predicted"/>
<keyword evidence="3" id="KW-1185">Reference proteome</keyword>
<dbReference type="RefSeq" id="WP_011587051.1">
    <property type="nucleotide sequence ID" value="NC_008255.1"/>
</dbReference>
<dbReference type="KEGG" id="chu:CHU_3713"/>
<accession>A0A6N4SXI4</accession>
<dbReference type="AlphaFoldDB" id="A0A6N4SXI4"/>
<evidence type="ECO:0008006" key="4">
    <source>
        <dbReference type="Google" id="ProtNLM"/>
    </source>
</evidence>
<dbReference type="Proteomes" id="UP000001822">
    <property type="component" value="Chromosome"/>
</dbReference>
<dbReference type="EMBL" id="CP000383">
    <property type="protein sequence ID" value="ABG60946.1"/>
    <property type="molecule type" value="Genomic_DNA"/>
</dbReference>
<reference evidence="2 3" key="1">
    <citation type="journal article" date="2007" name="Appl. Environ. Microbiol.">
        <title>Genome sequence of the cellulolytic gliding bacterium Cytophaga hutchinsonii.</title>
        <authorList>
            <person name="Xie G."/>
            <person name="Bruce D.C."/>
            <person name="Challacombe J.F."/>
            <person name="Chertkov O."/>
            <person name="Detter J.C."/>
            <person name="Gilna P."/>
            <person name="Han C.S."/>
            <person name="Lucas S."/>
            <person name="Misra M."/>
            <person name="Myers G.L."/>
            <person name="Richardson P."/>
            <person name="Tapia R."/>
            <person name="Thayer N."/>
            <person name="Thompson L.S."/>
            <person name="Brettin T.S."/>
            <person name="Henrissat B."/>
            <person name="Wilson D.B."/>
            <person name="McBride M.J."/>
        </authorList>
    </citation>
    <scope>NUCLEOTIDE SEQUENCE [LARGE SCALE GENOMIC DNA]</scope>
    <source>
        <strain evidence="3">ATCC 33406 / DSM 1761 / CIP 103989 / NBRC 15051 / NCIMB 9469 / D465</strain>
    </source>
</reference>
<name>A0A6N4SXI4_CYTH3</name>
<feature type="chain" id="PRO_5026853268" description="DUF4384 domain-containing protein" evidence="1">
    <location>
        <begin position="21"/>
        <end position="509"/>
    </location>
</feature>
<gene>
    <name evidence="2" type="ordered locus">CHU_3713</name>
</gene>
<protein>
    <recommendedName>
        <fullName evidence="4">DUF4384 domain-containing protein</fullName>
    </recommendedName>
</protein>
<feature type="signal peptide" evidence="1">
    <location>
        <begin position="1"/>
        <end position="20"/>
    </location>
</feature>
<evidence type="ECO:0000313" key="3">
    <source>
        <dbReference type="Proteomes" id="UP000001822"/>
    </source>
</evidence>